<evidence type="ECO:0000313" key="10">
    <source>
        <dbReference type="Proteomes" id="UP000637267"/>
    </source>
</evidence>
<dbReference type="PANTHER" id="PTHR43397">
    <property type="entry name" value="ERGOTHIONEINE BIOSYNTHESIS PROTEIN 1"/>
    <property type="match status" value="1"/>
</dbReference>
<dbReference type="Pfam" id="PF12867">
    <property type="entry name" value="DinB_2"/>
    <property type="match status" value="1"/>
</dbReference>
<evidence type="ECO:0000256" key="1">
    <source>
        <dbReference type="ARBA" id="ARBA00022603"/>
    </source>
</evidence>
<dbReference type="NCBIfam" id="TIGR03440">
    <property type="entry name" value="egtB_TIGR03440"/>
    <property type="match status" value="1"/>
</dbReference>
<keyword evidence="2" id="KW-0808">Transferase</keyword>
<organism evidence="9 10">
    <name type="scientific">Silvimonas iriomotensis</name>
    <dbReference type="NCBI Taxonomy" id="449662"/>
    <lineage>
        <taxon>Bacteria</taxon>
        <taxon>Pseudomonadati</taxon>
        <taxon>Pseudomonadota</taxon>
        <taxon>Betaproteobacteria</taxon>
        <taxon>Neisseriales</taxon>
        <taxon>Chitinibacteraceae</taxon>
        <taxon>Silvimonas</taxon>
    </lineage>
</organism>
<dbReference type="EMBL" id="BMLX01000001">
    <property type="protein sequence ID" value="GGP18953.1"/>
    <property type="molecule type" value="Genomic_DNA"/>
</dbReference>
<accession>A0ABQ2P5T1</accession>
<comment type="caution">
    <text evidence="9">The sequence shown here is derived from an EMBL/GenBank/DDBJ whole genome shotgun (WGS) entry which is preliminary data.</text>
</comment>
<proteinExistence type="predicted"/>
<evidence type="ECO:0000256" key="4">
    <source>
        <dbReference type="ARBA" id="ARBA00023004"/>
    </source>
</evidence>
<dbReference type="InterPro" id="IPR035094">
    <property type="entry name" value="EgtD"/>
</dbReference>
<dbReference type="Gene3D" id="3.90.1580.10">
    <property type="entry name" value="paralog of FGE (formylglycine-generating enzyme)"/>
    <property type="match status" value="2"/>
</dbReference>
<keyword evidence="1" id="KW-0489">Methyltransferase</keyword>
<evidence type="ECO:0000259" key="8">
    <source>
        <dbReference type="Pfam" id="PF12867"/>
    </source>
</evidence>
<evidence type="ECO:0000256" key="2">
    <source>
        <dbReference type="ARBA" id="ARBA00022679"/>
    </source>
</evidence>
<dbReference type="InterPro" id="IPR017806">
    <property type="entry name" value="EgtB"/>
</dbReference>
<sequence>MVFLSDFSDSRDVWARDDEAAAAACDLLVRYRETRARSLALAAKLDPEDMVVQAMPDASPTKWHLAHVTWFFETFLLKPNWPDYQEFDPDYGYLFNSYYEALGDRHPRPQRGLLTRPLQAEVLAYREHVDAFMGQLLQSEQAKTLRDLVLLGLAHEEQHQELILMDVLNLFSRSRLKPAYDTQWPQTRAGRRGHFRRLAGGKVEIGAQGGFCFDNELPRHPVWLQPYEISDRLVTNGEWLAFMEDGGYSRPLYWLSDGWALVQAERWQAPLYWENKDGVWHQMTLAGMQQIDLDAPVQHISYYEAAAFADWAEARLPTEAEWEFAANAGVLEQCDDVVWQWTQSAYSPYPGFKPQRGAVGEYNGKFMVGQMTLRGGAAITPLAHTRNSYRNFFHPDKRWVFSGLRLARDVNAQTDADNEESFAVDVIAGLSAREKHLSPKYFYDAAGSELFEAICHTPEYYLTRTETALLETIAREIAADIPPDAALVEFGSGASHKIRLLLDAAPQVTTYVPIDISEDALQSATARMARNYPRLALAPLVDDFTRALALPSAVRGSNKVGFFPGSTIGNFNPHQAVAFLRQVHRLLGEGALLIVGADMAKDEPTLHAAYNDRQGVTERFNKNVLARINRELGGDFNLDAFEHLALWNPQESRMEMHLVSRIDQLVNAAGHTFAFKAGERLHTENSYKFTVPAFTALASNAGWEVAHHWVSDAPHFAVFNLRAVPLNTRD</sequence>
<feature type="domain" description="DinB-like" evidence="8">
    <location>
        <begin position="31"/>
        <end position="163"/>
    </location>
</feature>
<dbReference type="NCBIfam" id="TIGR03438">
    <property type="entry name" value="egtD_ergothio"/>
    <property type="match status" value="1"/>
</dbReference>
<evidence type="ECO:0000259" key="6">
    <source>
        <dbReference type="Pfam" id="PF03781"/>
    </source>
</evidence>
<dbReference type="Pfam" id="PF10017">
    <property type="entry name" value="Methyltransf_33"/>
    <property type="match status" value="1"/>
</dbReference>
<evidence type="ECO:0000313" key="9">
    <source>
        <dbReference type="EMBL" id="GGP18953.1"/>
    </source>
</evidence>
<dbReference type="RefSeq" id="WP_188702597.1">
    <property type="nucleotide sequence ID" value="NZ_BMLX01000001.1"/>
</dbReference>
<gene>
    <name evidence="9" type="ORF">GCM10010970_08210</name>
</gene>
<dbReference type="InterPro" id="IPR019257">
    <property type="entry name" value="MeTrfase_dom"/>
</dbReference>
<evidence type="ECO:0008006" key="11">
    <source>
        <dbReference type="Google" id="ProtNLM"/>
    </source>
</evidence>
<dbReference type="InterPro" id="IPR024775">
    <property type="entry name" value="DinB-like"/>
</dbReference>
<dbReference type="Gene3D" id="3.40.50.150">
    <property type="entry name" value="Vaccinia Virus protein VP39"/>
    <property type="match status" value="1"/>
</dbReference>
<comment type="pathway">
    <text evidence="5">Amino-acid biosynthesis; ergothioneine biosynthesis.</text>
</comment>
<evidence type="ECO:0000256" key="5">
    <source>
        <dbReference type="ARBA" id="ARBA00037882"/>
    </source>
</evidence>
<dbReference type="InterPro" id="IPR029063">
    <property type="entry name" value="SAM-dependent_MTases_sf"/>
</dbReference>
<name>A0ABQ2P5T1_9NEIS</name>
<dbReference type="SUPFAM" id="SSF53335">
    <property type="entry name" value="S-adenosyl-L-methionine-dependent methyltransferases"/>
    <property type="match status" value="1"/>
</dbReference>
<keyword evidence="10" id="KW-1185">Reference proteome</keyword>
<evidence type="ECO:0000259" key="7">
    <source>
        <dbReference type="Pfam" id="PF10017"/>
    </source>
</evidence>
<dbReference type="InterPro" id="IPR016187">
    <property type="entry name" value="CTDL_fold"/>
</dbReference>
<dbReference type="Proteomes" id="UP000637267">
    <property type="component" value="Unassembled WGS sequence"/>
</dbReference>
<keyword evidence="3" id="KW-0560">Oxidoreductase</keyword>
<dbReference type="InterPro" id="IPR005532">
    <property type="entry name" value="SUMF_dom"/>
</dbReference>
<keyword evidence="4" id="KW-0408">Iron</keyword>
<feature type="domain" description="Sulfatase-modifying factor enzyme-like" evidence="6">
    <location>
        <begin position="198"/>
        <end position="330"/>
    </location>
</feature>
<dbReference type="Pfam" id="PF03781">
    <property type="entry name" value="FGE-sulfatase"/>
    <property type="match status" value="1"/>
</dbReference>
<dbReference type="SUPFAM" id="SSF56436">
    <property type="entry name" value="C-type lectin-like"/>
    <property type="match status" value="1"/>
</dbReference>
<dbReference type="InterPro" id="IPR042095">
    <property type="entry name" value="SUMF_sf"/>
</dbReference>
<evidence type="ECO:0000256" key="3">
    <source>
        <dbReference type="ARBA" id="ARBA00023002"/>
    </source>
</evidence>
<reference evidence="10" key="1">
    <citation type="journal article" date="2019" name="Int. J. Syst. Evol. Microbiol.">
        <title>The Global Catalogue of Microorganisms (GCM) 10K type strain sequencing project: providing services to taxonomists for standard genome sequencing and annotation.</title>
        <authorList>
            <consortium name="The Broad Institute Genomics Platform"/>
            <consortium name="The Broad Institute Genome Sequencing Center for Infectious Disease"/>
            <person name="Wu L."/>
            <person name="Ma J."/>
        </authorList>
    </citation>
    <scope>NUCLEOTIDE SEQUENCE [LARGE SCALE GENOMIC DNA]</scope>
    <source>
        <strain evidence="10">CGMCC 1.8859</strain>
    </source>
</reference>
<dbReference type="InterPro" id="IPR051128">
    <property type="entry name" value="EgtD_Methyltrsf_superfamily"/>
</dbReference>
<protein>
    <recommendedName>
        <fullName evidence="11">Dimethylhistidine N-methyltransferase</fullName>
    </recommendedName>
</protein>
<feature type="domain" description="Histidine-specific methyltransferase SAM-dependent" evidence="7">
    <location>
        <begin position="423"/>
        <end position="722"/>
    </location>
</feature>
<dbReference type="PANTHER" id="PTHR43397:SF1">
    <property type="entry name" value="ERGOTHIONEINE BIOSYNTHESIS PROTEIN 1"/>
    <property type="match status" value="1"/>
</dbReference>